<keyword evidence="3" id="KW-1185">Reference proteome</keyword>
<dbReference type="EMBL" id="RRCH01000009">
    <property type="protein sequence ID" value="RRJ32341.1"/>
    <property type="molecule type" value="Genomic_DNA"/>
</dbReference>
<name>A0A3P3RG01_9EURY</name>
<feature type="compositionally biased region" description="Low complexity" evidence="1">
    <location>
        <begin position="40"/>
        <end position="54"/>
    </location>
</feature>
<proteinExistence type="predicted"/>
<evidence type="ECO:0000256" key="1">
    <source>
        <dbReference type="SAM" id="MobiDB-lite"/>
    </source>
</evidence>
<reference evidence="2 3" key="1">
    <citation type="submission" date="2018-11" db="EMBL/GenBank/DDBJ databases">
        <title>Taxonoimc description of Halomarina strain SPP-AMP-1.</title>
        <authorList>
            <person name="Pal Y."/>
            <person name="Srinivasana K."/>
            <person name="Verma A."/>
            <person name="Kumar P."/>
        </authorList>
    </citation>
    <scope>NUCLEOTIDE SEQUENCE [LARGE SCALE GENOMIC DNA]</scope>
    <source>
        <strain evidence="2 3">SPP-AMP-1</strain>
    </source>
</reference>
<protein>
    <submittedName>
        <fullName evidence="2">Uncharacterized protein</fullName>
    </submittedName>
</protein>
<feature type="compositionally biased region" description="Polar residues" evidence="1">
    <location>
        <begin position="1"/>
        <end position="15"/>
    </location>
</feature>
<feature type="compositionally biased region" description="Basic and acidic residues" evidence="1">
    <location>
        <begin position="69"/>
        <end position="82"/>
    </location>
</feature>
<dbReference type="AlphaFoldDB" id="A0A3P3RG01"/>
<gene>
    <name evidence="2" type="ORF">EIK79_04940</name>
</gene>
<evidence type="ECO:0000313" key="3">
    <source>
        <dbReference type="Proteomes" id="UP000282322"/>
    </source>
</evidence>
<comment type="caution">
    <text evidence="2">The sequence shown here is derived from an EMBL/GenBank/DDBJ whole genome shotgun (WGS) entry which is preliminary data.</text>
</comment>
<sequence>MNATAPESESNSNPSADIGPQATPEPPAVSEPTTTEATVASQSADTSESTSSGDAAERTPGGSWTPPETPHKPTEDKRDGRINDVDIINKKASGGGYSNFDLQVGANTWMKDVDPEPEVDGDPYFAVEINGTLVARTDLVPFRKQGSFKVPVDQGALQQFAPGTLKIRILLLDIDKQTDDLYGEWTDTIKYQPA</sequence>
<dbReference type="RefSeq" id="WP_124954024.1">
    <property type="nucleotide sequence ID" value="NZ_RRCH01000009.1"/>
</dbReference>
<dbReference type="OrthoDB" id="248472at2157"/>
<feature type="region of interest" description="Disordered" evidence="1">
    <location>
        <begin position="1"/>
        <end position="82"/>
    </location>
</feature>
<evidence type="ECO:0000313" key="2">
    <source>
        <dbReference type="EMBL" id="RRJ32341.1"/>
    </source>
</evidence>
<accession>A0A3P3RG01</accession>
<dbReference type="Proteomes" id="UP000282322">
    <property type="component" value="Unassembled WGS sequence"/>
</dbReference>
<organism evidence="2 3">
    <name type="scientific">Halocatena pleomorpha</name>
    <dbReference type="NCBI Taxonomy" id="1785090"/>
    <lineage>
        <taxon>Archaea</taxon>
        <taxon>Methanobacteriati</taxon>
        <taxon>Methanobacteriota</taxon>
        <taxon>Stenosarchaea group</taxon>
        <taxon>Halobacteria</taxon>
        <taxon>Halobacteriales</taxon>
        <taxon>Natronomonadaceae</taxon>
        <taxon>Halocatena</taxon>
    </lineage>
</organism>